<feature type="compositionally biased region" description="Low complexity" evidence="1">
    <location>
        <begin position="69"/>
        <end position="81"/>
    </location>
</feature>
<dbReference type="AlphaFoldDB" id="A0AAD2FFY7"/>
<feature type="compositionally biased region" description="Basic residues" evidence="1">
    <location>
        <begin position="306"/>
        <end position="320"/>
    </location>
</feature>
<keyword evidence="4" id="KW-1185">Reference proteome</keyword>
<feature type="compositionally biased region" description="Low complexity" evidence="1">
    <location>
        <begin position="31"/>
        <end position="41"/>
    </location>
</feature>
<feature type="domain" description="Glycosyl transferase family 25" evidence="2">
    <location>
        <begin position="144"/>
        <end position="286"/>
    </location>
</feature>
<dbReference type="Proteomes" id="UP001295423">
    <property type="component" value="Unassembled WGS sequence"/>
</dbReference>
<dbReference type="Pfam" id="PF01755">
    <property type="entry name" value="Glyco_transf_25"/>
    <property type="match status" value="1"/>
</dbReference>
<feature type="region of interest" description="Disordered" evidence="1">
    <location>
        <begin position="1"/>
        <end position="88"/>
    </location>
</feature>
<organism evidence="3 4">
    <name type="scientific">Cylindrotheca closterium</name>
    <dbReference type="NCBI Taxonomy" id="2856"/>
    <lineage>
        <taxon>Eukaryota</taxon>
        <taxon>Sar</taxon>
        <taxon>Stramenopiles</taxon>
        <taxon>Ochrophyta</taxon>
        <taxon>Bacillariophyta</taxon>
        <taxon>Bacillariophyceae</taxon>
        <taxon>Bacillariophycidae</taxon>
        <taxon>Bacillariales</taxon>
        <taxon>Bacillariaceae</taxon>
        <taxon>Cylindrotheca</taxon>
    </lineage>
</organism>
<comment type="caution">
    <text evidence="3">The sequence shown here is derived from an EMBL/GenBank/DDBJ whole genome shotgun (WGS) entry which is preliminary data.</text>
</comment>
<feature type="region of interest" description="Disordered" evidence="1">
    <location>
        <begin position="289"/>
        <end position="321"/>
    </location>
</feature>
<dbReference type="InterPro" id="IPR002654">
    <property type="entry name" value="Glyco_trans_25"/>
</dbReference>
<evidence type="ECO:0000259" key="2">
    <source>
        <dbReference type="Pfam" id="PF01755"/>
    </source>
</evidence>
<name>A0AAD2FFY7_9STRA</name>
<protein>
    <recommendedName>
        <fullName evidence="2">Glycosyl transferase family 25 domain-containing protein</fullName>
    </recommendedName>
</protein>
<feature type="compositionally biased region" description="Basic residues" evidence="1">
    <location>
        <begin position="290"/>
        <end position="299"/>
    </location>
</feature>
<gene>
    <name evidence="3" type="ORF">CYCCA115_LOCUS1128</name>
</gene>
<proteinExistence type="predicted"/>
<sequence>MSSSAESSRYVPPHRRQPPNGHHSSPATISTRHPQTTTTTPHRFHNSWRQTTPQSYRTPNKRVRPRDNSSSLNTWPSSSASFSTPPRNHVGGFSSSGLSAASPVWTPAALKTKIITETMQSMHHDDHDPLHSQAMQAQSLFTRIVCINLIKRQDRWTTFQKRMRNSLNQHCAKQDWGNHPFLKKVERFAAVDGQAIMHLYDDDDDDKNDDEQKSGSESLVLTLPLLEWDATQNAQYDRHIQPPMTKQMTPGEVGCALSHIQLWNELKEMQNSSMLILEDDAILYEDHASSRRHGSKGKIRQPQPGNHHHHHHHHHYKNGHGGRYSDSFSVPNWRNSARCLDASFESVPENESSSSSMNGGGGFIQALLDVEKIVPKDWDILYLGLSDRGERKYIPNDDVGATGMTILPVTLFRPTYGFHTHAYALTQKAASVLLENLPVQGPLDVWLADNKWFGLNVYCASIQDGTNFWGKEGAQLVSQQRHNNRSDIVQSGRASV</sequence>
<evidence type="ECO:0000313" key="3">
    <source>
        <dbReference type="EMBL" id="CAJ1925166.1"/>
    </source>
</evidence>
<evidence type="ECO:0000313" key="4">
    <source>
        <dbReference type="Proteomes" id="UP001295423"/>
    </source>
</evidence>
<accession>A0AAD2FFY7</accession>
<dbReference type="EMBL" id="CAKOGP040000002">
    <property type="protein sequence ID" value="CAJ1925166.1"/>
    <property type="molecule type" value="Genomic_DNA"/>
</dbReference>
<dbReference type="CDD" id="cd06532">
    <property type="entry name" value="Glyco_transf_25"/>
    <property type="match status" value="1"/>
</dbReference>
<evidence type="ECO:0000256" key="1">
    <source>
        <dbReference type="SAM" id="MobiDB-lite"/>
    </source>
</evidence>
<reference evidence="3" key="1">
    <citation type="submission" date="2023-08" db="EMBL/GenBank/DDBJ databases">
        <authorList>
            <person name="Audoor S."/>
            <person name="Bilcke G."/>
        </authorList>
    </citation>
    <scope>NUCLEOTIDE SEQUENCE</scope>
</reference>
<feature type="compositionally biased region" description="Polar residues" evidence="1">
    <location>
        <begin position="47"/>
        <end position="58"/>
    </location>
</feature>